<evidence type="ECO:0000256" key="3">
    <source>
        <dbReference type="ARBA" id="ARBA00022553"/>
    </source>
</evidence>
<feature type="transmembrane region" description="Helical" evidence="9">
    <location>
        <begin position="122"/>
        <end position="143"/>
    </location>
</feature>
<dbReference type="Proteomes" id="UP000000268">
    <property type="component" value="Plasmid pREB3"/>
</dbReference>
<evidence type="ECO:0000313" key="12">
    <source>
        <dbReference type="EMBL" id="ABW32326.1"/>
    </source>
</evidence>
<feature type="transmembrane region" description="Helical" evidence="9">
    <location>
        <begin position="81"/>
        <end position="102"/>
    </location>
</feature>
<dbReference type="Gene3D" id="1.20.5.1930">
    <property type="match status" value="1"/>
</dbReference>
<keyword evidence="4" id="KW-0808">Transferase</keyword>
<keyword evidence="7" id="KW-0067">ATP-binding</keyword>
<keyword evidence="9" id="KW-0472">Membrane</keyword>
<organism evidence="12 13">
    <name type="scientific">Acaryochloris marina (strain MBIC 11017)</name>
    <dbReference type="NCBI Taxonomy" id="329726"/>
    <lineage>
        <taxon>Bacteria</taxon>
        <taxon>Bacillati</taxon>
        <taxon>Cyanobacteriota</taxon>
        <taxon>Cyanophyceae</taxon>
        <taxon>Acaryochloridales</taxon>
        <taxon>Acaryochloridaceae</taxon>
        <taxon>Acaryochloris</taxon>
    </lineage>
</organism>
<dbReference type="PANTHER" id="PTHR24421:SF10">
    <property type="entry name" value="NITRATE_NITRITE SENSOR PROTEIN NARQ"/>
    <property type="match status" value="1"/>
</dbReference>
<dbReference type="KEGG" id="amr:AM1_C0016"/>
<evidence type="ECO:0000259" key="11">
    <source>
        <dbReference type="Pfam" id="PF07730"/>
    </source>
</evidence>
<keyword evidence="13" id="KW-1185">Reference proteome</keyword>
<keyword evidence="5" id="KW-0547">Nucleotide-binding</keyword>
<evidence type="ECO:0000256" key="1">
    <source>
        <dbReference type="ARBA" id="ARBA00000085"/>
    </source>
</evidence>
<dbReference type="SUPFAM" id="SSF55874">
    <property type="entry name" value="ATPase domain of HSP90 chaperone/DNA topoisomerase II/histidine kinase"/>
    <property type="match status" value="1"/>
</dbReference>
<proteinExistence type="predicted"/>
<dbReference type="InterPro" id="IPR003594">
    <property type="entry name" value="HATPase_dom"/>
</dbReference>
<dbReference type="Pfam" id="PF02518">
    <property type="entry name" value="HATPase_c"/>
    <property type="match status" value="1"/>
</dbReference>
<keyword evidence="12" id="KW-0614">Plasmid</keyword>
<dbReference type="Gene3D" id="3.30.565.10">
    <property type="entry name" value="Histidine kinase-like ATPase, C-terminal domain"/>
    <property type="match status" value="1"/>
</dbReference>
<evidence type="ECO:0000256" key="7">
    <source>
        <dbReference type="ARBA" id="ARBA00022840"/>
    </source>
</evidence>
<dbReference type="HOGENOM" id="CLU_000445_20_15_3"/>
<reference evidence="12 13" key="1">
    <citation type="journal article" date="2008" name="Proc. Natl. Acad. Sci. U.S.A.">
        <title>Niche adaptation and genome expansion in the chlorophyll d-producing cyanobacterium Acaryochloris marina.</title>
        <authorList>
            <person name="Swingley W.D."/>
            <person name="Chen M."/>
            <person name="Cheung P.C."/>
            <person name="Conrad A.L."/>
            <person name="Dejesa L.C."/>
            <person name="Hao J."/>
            <person name="Honchak B.M."/>
            <person name="Karbach L.E."/>
            <person name="Kurdoglu A."/>
            <person name="Lahiri S."/>
            <person name="Mastrian S.D."/>
            <person name="Miyashita H."/>
            <person name="Page L."/>
            <person name="Ramakrishna P."/>
            <person name="Satoh S."/>
            <person name="Sattley W.M."/>
            <person name="Shimada Y."/>
            <person name="Taylor H.L."/>
            <person name="Tomo T."/>
            <person name="Tsuchiya T."/>
            <person name="Wang Z.T."/>
            <person name="Raymond J."/>
            <person name="Mimuro M."/>
            <person name="Blankenship R.E."/>
            <person name="Touchman J.W."/>
        </authorList>
    </citation>
    <scope>NUCLEOTIDE SEQUENCE [LARGE SCALE GENOMIC DNA]</scope>
    <source>
        <strain evidence="13">MBIC 11017</strain>
        <plasmid evidence="13">Plasmid pREB3</plasmid>
    </source>
</reference>
<evidence type="ECO:0000256" key="8">
    <source>
        <dbReference type="ARBA" id="ARBA00023012"/>
    </source>
</evidence>
<dbReference type="GO" id="GO:0000155">
    <property type="term" value="F:phosphorelay sensor kinase activity"/>
    <property type="evidence" value="ECO:0007669"/>
    <property type="project" value="InterPro"/>
</dbReference>
<protein>
    <recommendedName>
        <fullName evidence="2">histidine kinase</fullName>
        <ecNumber evidence="2">2.7.13.3</ecNumber>
    </recommendedName>
</protein>
<feature type="transmembrane region" description="Helical" evidence="9">
    <location>
        <begin position="49"/>
        <end position="69"/>
    </location>
</feature>
<geneLocation type="plasmid" evidence="12 13">
    <name>pREB3</name>
</geneLocation>
<name>A8ZMB5_ACAM1</name>
<dbReference type="GO" id="GO:0016020">
    <property type="term" value="C:membrane"/>
    <property type="evidence" value="ECO:0007669"/>
    <property type="project" value="InterPro"/>
</dbReference>
<dbReference type="EC" id="2.7.13.3" evidence="2"/>
<evidence type="ECO:0000313" key="13">
    <source>
        <dbReference type="Proteomes" id="UP000000268"/>
    </source>
</evidence>
<dbReference type="InterPro" id="IPR036890">
    <property type="entry name" value="HATPase_C_sf"/>
</dbReference>
<evidence type="ECO:0000256" key="9">
    <source>
        <dbReference type="SAM" id="Phobius"/>
    </source>
</evidence>
<dbReference type="InterPro" id="IPR011712">
    <property type="entry name" value="Sig_transdc_His_kin_sub3_dim/P"/>
</dbReference>
<comment type="catalytic activity">
    <reaction evidence="1">
        <text>ATP + protein L-histidine = ADP + protein N-phospho-L-histidine.</text>
        <dbReference type="EC" id="2.7.13.3"/>
    </reaction>
</comment>
<feature type="domain" description="Signal transduction histidine kinase subgroup 3 dimerisation and phosphoacceptor" evidence="11">
    <location>
        <begin position="219"/>
        <end position="284"/>
    </location>
</feature>
<dbReference type="Pfam" id="PF07730">
    <property type="entry name" value="HisKA_3"/>
    <property type="match status" value="1"/>
</dbReference>
<evidence type="ECO:0000259" key="10">
    <source>
        <dbReference type="Pfam" id="PF02518"/>
    </source>
</evidence>
<dbReference type="OrthoDB" id="199946at2"/>
<dbReference type="GO" id="GO:0046983">
    <property type="term" value="F:protein dimerization activity"/>
    <property type="evidence" value="ECO:0007669"/>
    <property type="project" value="InterPro"/>
</dbReference>
<keyword evidence="9" id="KW-1133">Transmembrane helix</keyword>
<dbReference type="RefSeq" id="WP_012167293.1">
    <property type="nucleotide sequence ID" value="NC_009928.1"/>
</dbReference>
<accession>A8ZMB5</accession>
<evidence type="ECO:0000256" key="2">
    <source>
        <dbReference type="ARBA" id="ARBA00012438"/>
    </source>
</evidence>
<sequence length="427" mass="47037">MAQGTNLLYQRYRSIALAVYICVLLAGLLDWLDGGLGPRSIITAPDSLRFFVFASTVLALTGLELRTLVNGTYSPTRKKNVLLFLVRLVLFSGACLVTDLHYSKILFLPILLYGYFTVSQRLSYVIALLGVAILFILSAANIGGIRPPPPLGVSKLGGLIDRSTGSLIALLFTLLLAQAMSEAIQAQQKLTHLLQSLESSHRQLQAYASRVADLAAIEERNRLARDIHDSLGHHLAAINIQLEKASAYRERDSDRAYEAVKHAQETVQDALKDVRASVSSLRQEGIPFAFQASLEELIRRMDHSDLDITLNQSGECVNYSSLKLMTLYRVLQEGLTNIHKHAHASQAHINLNFGPQNITLELIDNGLGFDVAAWKSQKNQQTNHGIIGLQERLSLVGGTLDITSHSQATTLAINIPQDLPQINYRAE</sequence>
<dbReference type="AlphaFoldDB" id="A8ZMB5"/>
<keyword evidence="8" id="KW-0902">Two-component regulatory system</keyword>
<gene>
    <name evidence="12" type="ordered locus">AM1_C0016</name>
</gene>
<keyword evidence="6" id="KW-0418">Kinase</keyword>
<dbReference type="CDD" id="cd16917">
    <property type="entry name" value="HATPase_UhpB-NarQ-NarX-like"/>
    <property type="match status" value="1"/>
</dbReference>
<evidence type="ECO:0000256" key="6">
    <source>
        <dbReference type="ARBA" id="ARBA00022777"/>
    </source>
</evidence>
<feature type="transmembrane region" description="Helical" evidence="9">
    <location>
        <begin position="164"/>
        <end position="181"/>
    </location>
</feature>
<dbReference type="EMBL" id="CP000840">
    <property type="protein sequence ID" value="ABW32326.1"/>
    <property type="molecule type" value="Genomic_DNA"/>
</dbReference>
<dbReference type="GO" id="GO:0005524">
    <property type="term" value="F:ATP binding"/>
    <property type="evidence" value="ECO:0007669"/>
    <property type="project" value="UniProtKB-KW"/>
</dbReference>
<evidence type="ECO:0000256" key="4">
    <source>
        <dbReference type="ARBA" id="ARBA00022679"/>
    </source>
</evidence>
<feature type="transmembrane region" description="Helical" evidence="9">
    <location>
        <begin position="12"/>
        <end position="29"/>
    </location>
</feature>
<dbReference type="InterPro" id="IPR050482">
    <property type="entry name" value="Sensor_HK_TwoCompSys"/>
</dbReference>
<evidence type="ECO:0000256" key="5">
    <source>
        <dbReference type="ARBA" id="ARBA00022741"/>
    </source>
</evidence>
<dbReference type="PANTHER" id="PTHR24421">
    <property type="entry name" value="NITRATE/NITRITE SENSOR PROTEIN NARX-RELATED"/>
    <property type="match status" value="1"/>
</dbReference>
<keyword evidence="3" id="KW-0597">Phosphoprotein</keyword>
<feature type="domain" description="Histidine kinase/HSP90-like ATPase" evidence="10">
    <location>
        <begin position="326"/>
        <end position="417"/>
    </location>
</feature>
<keyword evidence="9" id="KW-0812">Transmembrane</keyword>